<evidence type="ECO:0000256" key="9">
    <source>
        <dbReference type="ARBA" id="ARBA00030865"/>
    </source>
</evidence>
<evidence type="ECO:0000256" key="10">
    <source>
        <dbReference type="ARBA" id="ARBA00072917"/>
    </source>
</evidence>
<dbReference type="CDD" id="cd00808">
    <property type="entry name" value="GluRS_core"/>
    <property type="match status" value="1"/>
</dbReference>
<dbReference type="GO" id="GO:0000049">
    <property type="term" value="F:tRNA binding"/>
    <property type="evidence" value="ECO:0007669"/>
    <property type="project" value="InterPro"/>
</dbReference>
<reference evidence="15" key="1">
    <citation type="submission" date="2016-10" db="EMBL/GenBank/DDBJ databases">
        <authorList>
            <person name="Geijer C."/>
            <person name="Jareborg N."/>
            <person name="Dainat J."/>
        </authorList>
    </citation>
    <scope>NUCLEOTIDE SEQUENCE [LARGE SCALE GENOMIC DNA]</scope>
    <source>
        <strain evidence="15">PYCC 4715</strain>
    </source>
</reference>
<comment type="subcellular location">
    <subcellularLocation>
        <location evidence="1">Mitochondrion</location>
    </subcellularLocation>
</comment>
<evidence type="ECO:0000256" key="2">
    <source>
        <dbReference type="ARBA" id="ARBA00007894"/>
    </source>
</evidence>
<evidence type="ECO:0000256" key="6">
    <source>
        <dbReference type="ARBA" id="ARBA00022840"/>
    </source>
</evidence>
<dbReference type="PANTHER" id="PTHR43311:SF2">
    <property type="entry name" value="GLUTAMATE--TRNA LIGASE, MITOCHONDRIAL-RELATED"/>
    <property type="match status" value="1"/>
</dbReference>
<dbReference type="GO" id="GO:0008270">
    <property type="term" value="F:zinc ion binding"/>
    <property type="evidence" value="ECO:0007669"/>
    <property type="project" value="InterPro"/>
</dbReference>
<dbReference type="InterPro" id="IPR020751">
    <property type="entry name" value="aa-tRNA-synth_I_codon-bd_sub2"/>
</dbReference>
<evidence type="ECO:0000256" key="1">
    <source>
        <dbReference type="ARBA" id="ARBA00004173"/>
    </source>
</evidence>
<dbReference type="InterPro" id="IPR014729">
    <property type="entry name" value="Rossmann-like_a/b/a_fold"/>
</dbReference>
<dbReference type="NCBIfam" id="TIGR00464">
    <property type="entry name" value="gltX_bact"/>
    <property type="match status" value="1"/>
</dbReference>
<keyword evidence="4 11" id="KW-0436">Ligase</keyword>
<sequence length="514" mass="58428">MHPTLRLLSKLALKGKLKKPLVLTKAKSVHPVTPARTRFAPSPTGFLHLGSLRTALYNYLLAKSTNGQFLLRLEDTDQTRLVPGAEEDIYKSLEWCGLHPDESPVVGGPYQPYRQSDRMDIYKNYADKLIEAGHAYKCYCSKDRLLSLRESAMQLKPPTTVTYDRKCLHETPQVVEEYTVRFRSPDVYELFLDLLHGNLNLQPQYNQTDRRYDDFVILKLDGLPTYHFANVVDDHLMKITHVVRGEEWLTSTPKHVALYRAFGWEPPQFIHIPLLTSLEDKKLSKRQGDIGVLSMQKFGILPEALTNFCALFGWSPPRPQKFKTSSEILTLSQLVEKFSLDHLTKGNAKVNDNKLYFFNKHHLTARIADPDTLAALIDEYYPHFVELAGDLYSKEFLTKAVSAVGPSLTTIYDFENIHSYLFKDVNYLDNEKPLDSIFSDVLVALQNAATEQDLFPVDRVLAEVPKTSKKEVFQATRYALSGGVPGLTIPVLIDLIGADKYFERLSAAIAFLQK</sequence>
<dbReference type="HAMAP" id="MF_00022">
    <property type="entry name" value="Glu_tRNA_synth_type1"/>
    <property type="match status" value="1"/>
</dbReference>
<keyword evidence="7 11" id="KW-0648">Protein biosynthesis</keyword>
<comment type="similarity">
    <text evidence="2">Belongs to the class-I aminoacyl-tRNA synthetase family. Glutamate--tRNA ligase type 1 subfamily.</text>
</comment>
<evidence type="ECO:0000256" key="3">
    <source>
        <dbReference type="ARBA" id="ARBA00012835"/>
    </source>
</evidence>
<keyword evidence="5 11" id="KW-0547">Nucleotide-binding</keyword>
<dbReference type="InterPro" id="IPR004527">
    <property type="entry name" value="Glu-tRNA-ligase_bac/mito"/>
</dbReference>
<dbReference type="GO" id="GO:0006424">
    <property type="term" value="P:glutamyl-tRNA aminoacylation"/>
    <property type="evidence" value="ECO:0007669"/>
    <property type="project" value="InterPro"/>
</dbReference>
<dbReference type="Proteomes" id="UP000182259">
    <property type="component" value="Chromosome I"/>
</dbReference>
<proteinExistence type="inferred from homology"/>
<evidence type="ECO:0000256" key="11">
    <source>
        <dbReference type="RuleBase" id="RU363037"/>
    </source>
</evidence>
<dbReference type="Pfam" id="PF00749">
    <property type="entry name" value="tRNA-synt_1c"/>
    <property type="match status" value="1"/>
</dbReference>
<evidence type="ECO:0000313" key="15">
    <source>
        <dbReference type="Proteomes" id="UP000182259"/>
    </source>
</evidence>
<dbReference type="InterPro" id="IPR033910">
    <property type="entry name" value="GluRS_core"/>
</dbReference>
<name>A0A1L0BBW5_9ASCO</name>
<evidence type="ECO:0000256" key="4">
    <source>
        <dbReference type="ARBA" id="ARBA00022598"/>
    </source>
</evidence>
<evidence type="ECO:0000256" key="7">
    <source>
        <dbReference type="ARBA" id="ARBA00022917"/>
    </source>
</evidence>
<dbReference type="PRINTS" id="PR00987">
    <property type="entry name" value="TRNASYNTHGLU"/>
</dbReference>
<evidence type="ECO:0000259" key="13">
    <source>
        <dbReference type="Pfam" id="PF19269"/>
    </source>
</evidence>
<evidence type="ECO:0000256" key="8">
    <source>
        <dbReference type="ARBA" id="ARBA00023146"/>
    </source>
</evidence>
<dbReference type="PANTHER" id="PTHR43311">
    <property type="entry name" value="GLUTAMATE--TRNA LIGASE"/>
    <property type="match status" value="1"/>
</dbReference>
<dbReference type="AlphaFoldDB" id="A0A1L0BBW5"/>
<dbReference type="GO" id="GO:0005524">
    <property type="term" value="F:ATP binding"/>
    <property type="evidence" value="ECO:0007669"/>
    <property type="project" value="UniProtKB-KW"/>
</dbReference>
<dbReference type="InterPro" id="IPR045462">
    <property type="entry name" value="aa-tRNA-synth_I_cd-bd"/>
</dbReference>
<protein>
    <recommendedName>
        <fullName evidence="10">Glutamate--tRNA ligase, mitochondrial</fullName>
        <ecNumber evidence="3">6.1.1.17</ecNumber>
    </recommendedName>
    <alternativeName>
        <fullName evidence="9">Glutamyl-tRNA synthetase</fullName>
    </alternativeName>
</protein>
<dbReference type="Pfam" id="PF19269">
    <property type="entry name" value="Anticodon_2"/>
    <property type="match status" value="1"/>
</dbReference>
<feature type="domain" description="Glutamyl/glutaminyl-tRNA synthetase class Ib catalytic" evidence="12">
    <location>
        <begin position="36"/>
        <end position="355"/>
    </location>
</feature>
<dbReference type="InterPro" id="IPR008925">
    <property type="entry name" value="aa_tRNA-synth_I_cd-bd_sf"/>
</dbReference>
<evidence type="ECO:0000313" key="14">
    <source>
        <dbReference type="EMBL" id="SGZ48934.1"/>
    </source>
</evidence>
<dbReference type="GO" id="GO:0005739">
    <property type="term" value="C:mitochondrion"/>
    <property type="evidence" value="ECO:0007669"/>
    <property type="project" value="UniProtKB-SubCell"/>
</dbReference>
<gene>
    <name evidence="14" type="ORF">SAMEA4029009_CIC11G00000003851</name>
</gene>
<accession>A0A1L0BBW5</accession>
<dbReference type="InterPro" id="IPR049940">
    <property type="entry name" value="GluQ/Sye"/>
</dbReference>
<dbReference type="Gene3D" id="3.40.50.620">
    <property type="entry name" value="HUPs"/>
    <property type="match status" value="1"/>
</dbReference>
<dbReference type="EMBL" id="LT635764">
    <property type="protein sequence ID" value="SGZ48934.1"/>
    <property type="molecule type" value="Genomic_DNA"/>
</dbReference>
<dbReference type="InterPro" id="IPR020058">
    <property type="entry name" value="Glu/Gln-tRNA-synth_Ib_cat-dom"/>
</dbReference>
<dbReference type="SUPFAM" id="SSF52374">
    <property type="entry name" value="Nucleotidylyl transferase"/>
    <property type="match status" value="1"/>
</dbReference>
<evidence type="ECO:0000259" key="12">
    <source>
        <dbReference type="Pfam" id="PF00749"/>
    </source>
</evidence>
<dbReference type="InterPro" id="IPR000924">
    <property type="entry name" value="Glu/Gln-tRNA-synth"/>
</dbReference>
<dbReference type="SUPFAM" id="SSF48163">
    <property type="entry name" value="An anticodon-binding domain of class I aminoacyl-tRNA synthetases"/>
    <property type="match status" value="1"/>
</dbReference>
<dbReference type="EC" id="6.1.1.17" evidence="3"/>
<organism evidence="14 15">
    <name type="scientific">Sungouiella intermedia</name>
    <dbReference type="NCBI Taxonomy" id="45354"/>
    <lineage>
        <taxon>Eukaryota</taxon>
        <taxon>Fungi</taxon>
        <taxon>Dikarya</taxon>
        <taxon>Ascomycota</taxon>
        <taxon>Saccharomycotina</taxon>
        <taxon>Pichiomycetes</taxon>
        <taxon>Metschnikowiaceae</taxon>
        <taxon>Sungouiella</taxon>
    </lineage>
</organism>
<dbReference type="FunFam" id="3.40.50.620:FF:000045">
    <property type="entry name" value="Glutamate--tRNA ligase, mitochondrial"/>
    <property type="match status" value="1"/>
</dbReference>
<feature type="domain" description="Aminoacyl-tRNA synthetase class I anticodon-binding" evidence="13">
    <location>
        <begin position="384"/>
        <end position="509"/>
    </location>
</feature>
<dbReference type="Gene3D" id="1.10.10.350">
    <property type="match status" value="1"/>
</dbReference>
<dbReference type="GO" id="GO:0004818">
    <property type="term" value="F:glutamate-tRNA ligase activity"/>
    <property type="evidence" value="ECO:0007669"/>
    <property type="project" value="UniProtKB-EC"/>
</dbReference>
<keyword evidence="8 11" id="KW-0030">Aminoacyl-tRNA synthetase</keyword>
<evidence type="ECO:0000256" key="5">
    <source>
        <dbReference type="ARBA" id="ARBA00022741"/>
    </source>
</evidence>
<keyword evidence="6 11" id="KW-0067">ATP-binding</keyword>